<comment type="similarity">
    <text evidence="1">Belongs to the peptidase M16 family.</text>
</comment>
<evidence type="ECO:0000256" key="1">
    <source>
        <dbReference type="ARBA" id="ARBA00007261"/>
    </source>
</evidence>
<reference evidence="3 4" key="1">
    <citation type="submission" date="2015-06" db="EMBL/GenBank/DDBJ databases">
        <authorList>
            <person name="Wibberg Daniel"/>
        </authorList>
    </citation>
    <scope>NUCLEOTIDE SEQUENCE [LARGE SCALE GENOMIC DNA]</scope>
    <source>
        <strain evidence="3 4">T3/55T</strain>
    </source>
</reference>
<dbReference type="PANTHER" id="PTHR11851:SF49">
    <property type="entry name" value="MITOCHONDRIAL-PROCESSING PEPTIDASE SUBUNIT ALPHA"/>
    <property type="match status" value="1"/>
</dbReference>
<accession>A0A0H5SFI7</accession>
<dbReference type="Proteomes" id="UP000236497">
    <property type="component" value="Unassembled WGS sequence"/>
</dbReference>
<protein>
    <recommendedName>
        <fullName evidence="2">Peptidase M16 N-terminal domain-containing protein</fullName>
    </recommendedName>
</protein>
<evidence type="ECO:0000313" key="3">
    <source>
        <dbReference type="EMBL" id="CRZ33795.1"/>
    </source>
</evidence>
<keyword evidence="4" id="KW-1185">Reference proteome</keyword>
<organism evidence="3 4">
    <name type="scientific">Herbinix hemicellulosilytica</name>
    <dbReference type="NCBI Taxonomy" id="1564487"/>
    <lineage>
        <taxon>Bacteria</taxon>
        <taxon>Bacillati</taxon>
        <taxon>Bacillota</taxon>
        <taxon>Clostridia</taxon>
        <taxon>Lachnospirales</taxon>
        <taxon>Lachnospiraceae</taxon>
        <taxon>Herbinix</taxon>
    </lineage>
</organism>
<dbReference type="InterPro" id="IPR011249">
    <property type="entry name" value="Metalloenz_LuxS/M16"/>
</dbReference>
<dbReference type="Gene3D" id="3.30.830.10">
    <property type="entry name" value="Metalloenzyme, LuxS/M16 peptidase-like"/>
    <property type="match status" value="2"/>
</dbReference>
<name>A0A0H5SFI7_HERHM</name>
<dbReference type="EMBL" id="CVTD020000008">
    <property type="protein sequence ID" value="CRZ33795.1"/>
    <property type="molecule type" value="Genomic_DNA"/>
</dbReference>
<dbReference type="SUPFAM" id="SSF63411">
    <property type="entry name" value="LuxS/MPP-like metallohydrolase"/>
    <property type="match status" value="2"/>
</dbReference>
<evidence type="ECO:0000259" key="2">
    <source>
        <dbReference type="Pfam" id="PF00675"/>
    </source>
</evidence>
<dbReference type="InterPro" id="IPR011765">
    <property type="entry name" value="Pept_M16_N"/>
</dbReference>
<sequence length="370" mass="43977">MHHIINNEKKINSIAIGGWFTKGSFFDRVGKEGEHHFLEHIIFNIPYVKEQTLKFKESGLVINAFTSQELMCFYVLCIKDNFSEAYNFIYNLLNEKFDLSKDVSFENEKLIIKREIEYHYNYVEEIKKQLLLQMFENSCPNFNIMGNIESVENITQYDLIDIYDSFFTGDKFITIVGDINKISLSNNAYYKSEINTNVFKDIDVIGKNKYLIDNYDCEYYYYGLSQFFHKVHRNEGLVYSEYIKDQLFNKLREEYGLTYRINTANMNLHSGLITFWIFKIRKQDLGISQDIIKKIFSQKINLQEMEKHRQQLRTKNMIQSDNATSEMLSLGYRNTILTGEDPDVCNFEEFIKYLESREEDPYQRVIGIRT</sequence>
<dbReference type="PANTHER" id="PTHR11851">
    <property type="entry name" value="METALLOPROTEASE"/>
    <property type="match status" value="1"/>
</dbReference>
<dbReference type="InterPro" id="IPR050361">
    <property type="entry name" value="MPP/UQCRC_Complex"/>
</dbReference>
<evidence type="ECO:0000313" key="4">
    <source>
        <dbReference type="Proteomes" id="UP000236497"/>
    </source>
</evidence>
<dbReference type="Pfam" id="PF00675">
    <property type="entry name" value="Peptidase_M16"/>
    <property type="match status" value="1"/>
</dbReference>
<feature type="domain" description="Peptidase M16 N-terminal" evidence="2">
    <location>
        <begin position="8"/>
        <end position="130"/>
    </location>
</feature>
<dbReference type="AlphaFoldDB" id="A0A0H5SFI7"/>
<proteinExistence type="inferred from homology"/>
<gene>
    <name evidence="3" type="ORF">HHT355_0590</name>
</gene>
<dbReference type="GO" id="GO:0046872">
    <property type="term" value="F:metal ion binding"/>
    <property type="evidence" value="ECO:0007669"/>
    <property type="project" value="InterPro"/>
</dbReference>